<keyword evidence="5" id="KW-0274">FAD</keyword>
<dbReference type="PANTHER" id="PTHR32448">
    <property type="entry name" value="OS08G0158400 PROTEIN"/>
    <property type="match status" value="1"/>
</dbReference>
<dbReference type="Proteomes" id="UP000306102">
    <property type="component" value="Unassembled WGS sequence"/>
</dbReference>
<dbReference type="Pfam" id="PF08031">
    <property type="entry name" value="BBE"/>
    <property type="match status" value="1"/>
</dbReference>
<dbReference type="Gene3D" id="3.30.465.10">
    <property type="match status" value="1"/>
</dbReference>
<evidence type="ECO:0000256" key="2">
    <source>
        <dbReference type="ARBA" id="ARBA00005466"/>
    </source>
</evidence>
<evidence type="ECO:0000313" key="11">
    <source>
        <dbReference type="Proteomes" id="UP000306102"/>
    </source>
</evidence>
<dbReference type="InterPro" id="IPR016166">
    <property type="entry name" value="FAD-bd_PCMH"/>
</dbReference>
<dbReference type="STRING" id="542762.A0A4S4EY19"/>
<evidence type="ECO:0000259" key="9">
    <source>
        <dbReference type="PROSITE" id="PS51387"/>
    </source>
</evidence>
<evidence type="ECO:0000256" key="8">
    <source>
        <dbReference type="SAM" id="SignalP"/>
    </source>
</evidence>
<dbReference type="Pfam" id="PF01565">
    <property type="entry name" value="FAD_binding_4"/>
    <property type="match status" value="1"/>
</dbReference>
<evidence type="ECO:0000256" key="6">
    <source>
        <dbReference type="ARBA" id="ARBA00023157"/>
    </source>
</evidence>
<feature type="domain" description="FAD-binding PCMH-type" evidence="9">
    <location>
        <begin position="83"/>
        <end position="259"/>
    </location>
</feature>
<dbReference type="InterPro" id="IPR012951">
    <property type="entry name" value="BBE"/>
</dbReference>
<keyword evidence="4 8" id="KW-0732">Signal</keyword>
<dbReference type="Gene3D" id="3.40.462.20">
    <property type="match status" value="1"/>
</dbReference>
<evidence type="ECO:0000256" key="5">
    <source>
        <dbReference type="ARBA" id="ARBA00022827"/>
    </source>
</evidence>
<keyword evidence="3" id="KW-0285">Flavoprotein</keyword>
<comment type="caution">
    <text evidence="10">The sequence shown here is derived from an EMBL/GenBank/DDBJ whole genome shotgun (WGS) entry which is preliminary data.</text>
</comment>
<dbReference type="SUPFAM" id="SSF56176">
    <property type="entry name" value="FAD-binding/transporter-associated domain-like"/>
    <property type="match status" value="1"/>
</dbReference>
<protein>
    <recommendedName>
        <fullName evidence="9">FAD-binding PCMH-type domain-containing protein</fullName>
    </recommendedName>
</protein>
<evidence type="ECO:0000256" key="1">
    <source>
        <dbReference type="ARBA" id="ARBA00001974"/>
    </source>
</evidence>
<proteinExistence type="inferred from homology"/>
<evidence type="ECO:0000256" key="4">
    <source>
        <dbReference type="ARBA" id="ARBA00022729"/>
    </source>
</evidence>
<name>A0A4S4EY19_CAMSN</name>
<evidence type="ECO:0000256" key="7">
    <source>
        <dbReference type="ARBA" id="ARBA00023180"/>
    </source>
</evidence>
<dbReference type="AlphaFoldDB" id="A0A4S4EY19"/>
<dbReference type="PROSITE" id="PS51387">
    <property type="entry name" value="FAD_PCMH"/>
    <property type="match status" value="1"/>
</dbReference>
<dbReference type="Gene3D" id="3.30.43.10">
    <property type="entry name" value="Uridine Diphospho-n-acetylenolpyruvylglucosamine Reductase, domain 2"/>
    <property type="match status" value="1"/>
</dbReference>
<dbReference type="InterPro" id="IPR016167">
    <property type="entry name" value="FAD-bd_PCMH_sub1"/>
</dbReference>
<comment type="cofactor">
    <cofactor evidence="1">
        <name>FAD</name>
        <dbReference type="ChEBI" id="CHEBI:57692"/>
    </cofactor>
</comment>
<keyword evidence="7" id="KW-0325">Glycoprotein</keyword>
<evidence type="ECO:0000256" key="3">
    <source>
        <dbReference type="ARBA" id="ARBA00022630"/>
    </source>
</evidence>
<gene>
    <name evidence="10" type="ORF">TEA_027612</name>
</gene>
<dbReference type="InterPro" id="IPR006094">
    <property type="entry name" value="Oxid_FAD_bind_N"/>
</dbReference>
<dbReference type="InterPro" id="IPR036318">
    <property type="entry name" value="FAD-bd_PCMH-like_sf"/>
</dbReference>
<feature type="signal peptide" evidence="8">
    <location>
        <begin position="1"/>
        <end position="29"/>
    </location>
</feature>
<dbReference type="InterPro" id="IPR016169">
    <property type="entry name" value="FAD-bd_PCMH_sub2"/>
</dbReference>
<keyword evidence="11" id="KW-1185">Reference proteome</keyword>
<accession>A0A4S4EY19</accession>
<feature type="chain" id="PRO_5020766161" description="FAD-binding PCMH-type domain-containing protein" evidence="8">
    <location>
        <begin position="30"/>
        <end position="549"/>
    </location>
</feature>
<keyword evidence="6" id="KW-1015">Disulfide bond</keyword>
<organism evidence="10 11">
    <name type="scientific">Camellia sinensis var. sinensis</name>
    <name type="common">China tea</name>
    <dbReference type="NCBI Taxonomy" id="542762"/>
    <lineage>
        <taxon>Eukaryota</taxon>
        <taxon>Viridiplantae</taxon>
        <taxon>Streptophyta</taxon>
        <taxon>Embryophyta</taxon>
        <taxon>Tracheophyta</taxon>
        <taxon>Spermatophyta</taxon>
        <taxon>Magnoliopsida</taxon>
        <taxon>eudicotyledons</taxon>
        <taxon>Gunneridae</taxon>
        <taxon>Pentapetalae</taxon>
        <taxon>asterids</taxon>
        <taxon>Ericales</taxon>
        <taxon>Theaceae</taxon>
        <taxon>Camellia</taxon>
    </lineage>
</organism>
<reference evidence="10 11" key="1">
    <citation type="journal article" date="2018" name="Proc. Natl. Acad. Sci. U.S.A.">
        <title>Draft genome sequence of Camellia sinensis var. sinensis provides insights into the evolution of the tea genome and tea quality.</title>
        <authorList>
            <person name="Wei C."/>
            <person name="Yang H."/>
            <person name="Wang S."/>
            <person name="Zhao J."/>
            <person name="Liu C."/>
            <person name="Gao L."/>
            <person name="Xia E."/>
            <person name="Lu Y."/>
            <person name="Tai Y."/>
            <person name="She G."/>
            <person name="Sun J."/>
            <person name="Cao H."/>
            <person name="Tong W."/>
            <person name="Gao Q."/>
            <person name="Li Y."/>
            <person name="Deng W."/>
            <person name="Jiang X."/>
            <person name="Wang W."/>
            <person name="Chen Q."/>
            <person name="Zhang S."/>
            <person name="Li H."/>
            <person name="Wu J."/>
            <person name="Wang P."/>
            <person name="Li P."/>
            <person name="Shi C."/>
            <person name="Zheng F."/>
            <person name="Jian J."/>
            <person name="Huang B."/>
            <person name="Shan D."/>
            <person name="Shi M."/>
            <person name="Fang C."/>
            <person name="Yue Y."/>
            <person name="Li F."/>
            <person name="Li D."/>
            <person name="Wei S."/>
            <person name="Han B."/>
            <person name="Jiang C."/>
            <person name="Yin Y."/>
            <person name="Xia T."/>
            <person name="Zhang Z."/>
            <person name="Bennetzen J.L."/>
            <person name="Zhao S."/>
            <person name="Wan X."/>
        </authorList>
    </citation>
    <scope>NUCLEOTIDE SEQUENCE [LARGE SCALE GENOMIC DNA]</scope>
    <source>
        <strain evidence="11">cv. Shuchazao</strain>
        <tissue evidence="10">Leaf</tissue>
    </source>
</reference>
<comment type="similarity">
    <text evidence="2">Belongs to the oxygen-dependent FAD-linked oxidoreductase family.</text>
</comment>
<sequence>MEKTSSPLLLFHHHLLLFLVLLLPISSWAAIDSTTNYQTFIKCLSNHSTPQHQISSIVYTSSNPSYPTVLQSYIRNRRFNTSSTPKPLLIITPLLHSHVQAAVLCSKLTKIQLKIRSGGHDFDGISYTSSAAAPFIVLDMFNLRSINLDTTTNTAWVESGATLGELYFKIASTSKTHGFPAGVCPTVGIGGHIGGGGYGNMLRKYGLSIDNVVDCLIVDVNGRVLDRKAMGEDLFWAVTGGGAASFAVVLSYKIRLVPVPETVTVFRVEKTLDQNATELVHRWQFVADKIDNGLFMRVLIQPISSRTQKGVKTIRATFISMFLGNSKQLMTVMNRDFPELGLQKLDCMEMSWIQSVLYWANFDPKTSPNVLLDRTYAADFQKRKSDYVQTPISKTGLESIWKKMIELGKTGFVFNPYGGRMSEIPAAATPFPHRAGNIFKIQYSVSWEDEGVEAYKNYMSQIRELHSFMTPFVSKSPREAFLCYRDLDIGITHNGKDSYNEGKVYGLMYFKGNFDRLVRVKTMVDPQNLFRNEQSIPPFPAKSRIYRRK</sequence>
<dbReference type="GO" id="GO:0016491">
    <property type="term" value="F:oxidoreductase activity"/>
    <property type="evidence" value="ECO:0007669"/>
    <property type="project" value="InterPro"/>
</dbReference>
<evidence type="ECO:0000313" key="10">
    <source>
        <dbReference type="EMBL" id="THG21356.1"/>
    </source>
</evidence>
<dbReference type="EMBL" id="SDRB02001423">
    <property type="protein sequence ID" value="THG21356.1"/>
    <property type="molecule type" value="Genomic_DNA"/>
</dbReference>
<dbReference type="GO" id="GO:0071949">
    <property type="term" value="F:FAD binding"/>
    <property type="evidence" value="ECO:0007669"/>
    <property type="project" value="InterPro"/>
</dbReference>
<dbReference type="FunFam" id="3.30.43.10:FF:000004">
    <property type="entry name" value="Berberine bridge enzyme-like 15"/>
    <property type="match status" value="1"/>
</dbReference>